<protein>
    <recommendedName>
        <fullName evidence="6">Outer membrane protein beta-barrel domain-containing protein</fullName>
    </recommendedName>
</protein>
<name>A0A151JDM2_9VIBR</name>
<evidence type="ECO:0000313" key="5">
    <source>
        <dbReference type="Proteomes" id="UP000075609"/>
    </source>
</evidence>
<dbReference type="AlphaFoldDB" id="A0A151JDM2"/>
<dbReference type="Proteomes" id="UP000075349">
    <property type="component" value="Unassembled WGS sequence"/>
</dbReference>
<dbReference type="EMBL" id="LOMK01000002">
    <property type="protein sequence ID" value="KYN23864.1"/>
    <property type="molecule type" value="Genomic_DNA"/>
</dbReference>
<dbReference type="EMBL" id="LOBP01000001">
    <property type="protein sequence ID" value="KYN91094.1"/>
    <property type="molecule type" value="Genomic_DNA"/>
</dbReference>
<keyword evidence="1" id="KW-0732">Signal</keyword>
<proteinExistence type="predicted"/>
<feature type="chain" id="PRO_5007582626" description="Outer membrane protein beta-barrel domain-containing protein" evidence="1">
    <location>
        <begin position="20"/>
        <end position="135"/>
    </location>
</feature>
<accession>A0A151JDM2</accession>
<evidence type="ECO:0008006" key="6">
    <source>
        <dbReference type="Google" id="ProtNLM"/>
    </source>
</evidence>
<evidence type="ECO:0000256" key="1">
    <source>
        <dbReference type="SAM" id="SignalP"/>
    </source>
</evidence>
<sequence length="135" mass="14977">MLKRIMLLGFCFFPLMTQAEQQVYPMGGIYYDTLFKANVIAGMSYRLDAEAQTSQRSGLYGDLLLASDTYLISAGIGEFQPIGNSRLGLSLGQKDQHFLYGVTAVYSGMGLSMKFGIYDRKEHDVQVMFGFGIAI</sequence>
<reference evidence="2" key="2">
    <citation type="submission" date="2015-12" db="EMBL/GenBank/DDBJ databases">
        <authorList>
            <person name="Shamseldin A."/>
            <person name="Moawad H."/>
            <person name="Abd El-Rahim W.M."/>
            <person name="Sadowsky M.J."/>
        </authorList>
    </citation>
    <scope>NUCLEOTIDE SEQUENCE [LARGE SCALE GENOMIC DNA]</scope>
    <source>
        <strain evidence="2">2756-81</strain>
    </source>
</reference>
<feature type="signal peptide" evidence="1">
    <location>
        <begin position="1"/>
        <end position="19"/>
    </location>
</feature>
<evidence type="ECO:0000313" key="3">
    <source>
        <dbReference type="EMBL" id="KYN91094.1"/>
    </source>
</evidence>
<dbReference type="GeneID" id="95680254"/>
<dbReference type="RefSeq" id="WP_061896080.1">
    <property type="nucleotide sequence ID" value="NZ_CAXYEW010000001.1"/>
</dbReference>
<evidence type="ECO:0000313" key="4">
    <source>
        <dbReference type="Proteomes" id="UP000075349"/>
    </source>
</evidence>
<gene>
    <name evidence="3" type="ORF">ATY35_00475</name>
    <name evidence="2" type="ORF">AUQ44_18550</name>
</gene>
<comment type="caution">
    <text evidence="2">The sequence shown here is derived from an EMBL/GenBank/DDBJ whole genome shotgun (WGS) entry which is preliminary data.</text>
</comment>
<keyword evidence="5" id="KW-1185">Reference proteome</keyword>
<organism evidence="2 4">
    <name type="scientific">Vibrio cidicii</name>
    <dbReference type="NCBI Taxonomy" id="1763883"/>
    <lineage>
        <taxon>Bacteria</taxon>
        <taxon>Pseudomonadati</taxon>
        <taxon>Pseudomonadota</taxon>
        <taxon>Gammaproteobacteria</taxon>
        <taxon>Vibrionales</taxon>
        <taxon>Vibrionaceae</taxon>
        <taxon>Vibrio</taxon>
    </lineage>
</organism>
<reference evidence="4 5" key="1">
    <citation type="submission" date="2015-12" db="EMBL/GenBank/DDBJ databases">
        <authorList>
            <person name="Tarr C.L."/>
            <person name="Gladney L.M."/>
        </authorList>
    </citation>
    <scope>NUCLEOTIDE SEQUENCE [LARGE SCALE GENOMIC DNA]</scope>
    <source>
        <strain evidence="3 5">1048-83</strain>
        <strain evidence="4">2756-81</strain>
    </source>
</reference>
<dbReference type="Proteomes" id="UP000075609">
    <property type="component" value="Unassembled WGS sequence"/>
</dbReference>
<evidence type="ECO:0000313" key="2">
    <source>
        <dbReference type="EMBL" id="KYN23864.1"/>
    </source>
</evidence>